<gene>
    <name evidence="1" type="ORF">SDC9_116992</name>
</gene>
<evidence type="ECO:0000313" key="1">
    <source>
        <dbReference type="EMBL" id="MPM70041.1"/>
    </source>
</evidence>
<proteinExistence type="predicted"/>
<sequence>MRDVVFTLGFGVSVRFVAVGRLTGYGRSLPFDETGGRLAGSSLSAANAVAQPESTVVTAQCAPHPAEPGCR</sequence>
<protein>
    <submittedName>
        <fullName evidence="1">Uncharacterized protein</fullName>
    </submittedName>
</protein>
<accession>A0A645BZD3</accession>
<organism evidence="1">
    <name type="scientific">bioreactor metagenome</name>
    <dbReference type="NCBI Taxonomy" id="1076179"/>
    <lineage>
        <taxon>unclassified sequences</taxon>
        <taxon>metagenomes</taxon>
        <taxon>ecological metagenomes</taxon>
    </lineage>
</organism>
<dbReference type="EMBL" id="VSSQ01023232">
    <property type="protein sequence ID" value="MPM70041.1"/>
    <property type="molecule type" value="Genomic_DNA"/>
</dbReference>
<name>A0A645BZD3_9ZZZZ</name>
<comment type="caution">
    <text evidence="1">The sequence shown here is derived from an EMBL/GenBank/DDBJ whole genome shotgun (WGS) entry which is preliminary data.</text>
</comment>
<reference evidence="1" key="1">
    <citation type="submission" date="2019-08" db="EMBL/GenBank/DDBJ databases">
        <authorList>
            <person name="Kucharzyk K."/>
            <person name="Murdoch R.W."/>
            <person name="Higgins S."/>
            <person name="Loffler F."/>
        </authorList>
    </citation>
    <scope>NUCLEOTIDE SEQUENCE</scope>
</reference>
<dbReference type="AlphaFoldDB" id="A0A645BZD3"/>